<gene>
    <name evidence="1" type="ORF">METZ01_LOCUS209111</name>
</gene>
<dbReference type="Gene3D" id="1.25.40.10">
    <property type="entry name" value="Tetratricopeptide repeat domain"/>
    <property type="match status" value="3"/>
</dbReference>
<dbReference type="SUPFAM" id="SSF48452">
    <property type="entry name" value="TPR-like"/>
    <property type="match status" value="2"/>
</dbReference>
<evidence type="ECO:0008006" key="2">
    <source>
        <dbReference type="Google" id="ProtNLM"/>
    </source>
</evidence>
<name>A0A382F2F7_9ZZZZ</name>
<dbReference type="InterPro" id="IPR052943">
    <property type="entry name" value="TMTC_O-mannosyl-trnsfr"/>
</dbReference>
<dbReference type="PANTHER" id="PTHR44809:SF1">
    <property type="entry name" value="PROTEIN O-MANNOSYL-TRANSFERASE TMTC1"/>
    <property type="match status" value="1"/>
</dbReference>
<dbReference type="PROSITE" id="PS50293">
    <property type="entry name" value="TPR_REGION"/>
    <property type="match status" value="1"/>
</dbReference>
<dbReference type="EMBL" id="UINC01047238">
    <property type="protein sequence ID" value="SVB56257.1"/>
    <property type="molecule type" value="Genomic_DNA"/>
</dbReference>
<dbReference type="AlphaFoldDB" id="A0A382F2F7"/>
<dbReference type="Pfam" id="PF13181">
    <property type="entry name" value="TPR_8"/>
    <property type="match status" value="3"/>
</dbReference>
<sequence length="294" mass="32985">VAENPRHTKVAELHQRSVDLWLDGKRTDAITMYRQALGLETDAISLQLRDTLPNSYSDPDATPNAPINLQQQNAFAAYRNTIRLTTDDARSWFNIGLTHEKEGRSAEAGQAFVESFKSYHRTHAAKTLQVSGKAAVEVCRRMTEIDSKDAKAWINLGAALGQAEQPDEEIDAYRKAIKLAPKYADAWYNLGVAQARREEDAEAIHAYKQALLLSPKFAKAWFNLGVLQGKLGNPHEKIRSYRKAVEADHNFGEGWHNLGVMLNAVGQTEEGNKAFVRARKLLNPKFRIAETIEF</sequence>
<evidence type="ECO:0000313" key="1">
    <source>
        <dbReference type="EMBL" id="SVB56257.1"/>
    </source>
</evidence>
<dbReference type="SMART" id="SM00028">
    <property type="entry name" value="TPR"/>
    <property type="match status" value="5"/>
</dbReference>
<dbReference type="InterPro" id="IPR011990">
    <property type="entry name" value="TPR-like_helical_dom_sf"/>
</dbReference>
<accession>A0A382F2F7</accession>
<dbReference type="Pfam" id="PF00515">
    <property type="entry name" value="TPR_1"/>
    <property type="match status" value="1"/>
</dbReference>
<dbReference type="InterPro" id="IPR019734">
    <property type="entry name" value="TPR_rpt"/>
</dbReference>
<proteinExistence type="predicted"/>
<protein>
    <recommendedName>
        <fullName evidence="2">Tetratricopeptide repeat protein</fullName>
    </recommendedName>
</protein>
<dbReference type="PROSITE" id="PS50005">
    <property type="entry name" value="TPR"/>
    <property type="match status" value="3"/>
</dbReference>
<feature type="non-terminal residue" evidence="1">
    <location>
        <position position="294"/>
    </location>
</feature>
<feature type="non-terminal residue" evidence="1">
    <location>
        <position position="1"/>
    </location>
</feature>
<organism evidence="1">
    <name type="scientific">marine metagenome</name>
    <dbReference type="NCBI Taxonomy" id="408172"/>
    <lineage>
        <taxon>unclassified sequences</taxon>
        <taxon>metagenomes</taxon>
        <taxon>ecological metagenomes</taxon>
    </lineage>
</organism>
<dbReference type="PANTHER" id="PTHR44809">
    <property type="match status" value="1"/>
</dbReference>
<reference evidence="1" key="1">
    <citation type="submission" date="2018-05" db="EMBL/GenBank/DDBJ databases">
        <authorList>
            <person name="Lanie J.A."/>
            <person name="Ng W.-L."/>
            <person name="Kazmierczak K.M."/>
            <person name="Andrzejewski T.M."/>
            <person name="Davidsen T.M."/>
            <person name="Wayne K.J."/>
            <person name="Tettelin H."/>
            <person name="Glass J.I."/>
            <person name="Rusch D."/>
            <person name="Podicherti R."/>
            <person name="Tsui H.-C.T."/>
            <person name="Winkler M.E."/>
        </authorList>
    </citation>
    <scope>NUCLEOTIDE SEQUENCE</scope>
</reference>